<dbReference type="AlphaFoldDB" id="A0A812QI24"/>
<dbReference type="OrthoDB" id="420417at2759"/>
<feature type="non-terminal residue" evidence="2">
    <location>
        <position position="1"/>
    </location>
</feature>
<evidence type="ECO:0000313" key="2">
    <source>
        <dbReference type="EMBL" id="CAE7376164.1"/>
    </source>
</evidence>
<reference evidence="2" key="1">
    <citation type="submission" date="2021-02" db="EMBL/GenBank/DDBJ databases">
        <authorList>
            <person name="Dougan E. K."/>
            <person name="Rhodes N."/>
            <person name="Thang M."/>
            <person name="Chan C."/>
        </authorList>
    </citation>
    <scope>NUCLEOTIDE SEQUENCE</scope>
</reference>
<gene>
    <name evidence="2" type="primary">Abhd12</name>
    <name evidence="2" type="ORF">SNEC2469_LOCUS10147</name>
</gene>
<organism evidence="2 3">
    <name type="scientific">Symbiodinium necroappetens</name>
    <dbReference type="NCBI Taxonomy" id="1628268"/>
    <lineage>
        <taxon>Eukaryota</taxon>
        <taxon>Sar</taxon>
        <taxon>Alveolata</taxon>
        <taxon>Dinophyceae</taxon>
        <taxon>Suessiales</taxon>
        <taxon>Symbiodiniaceae</taxon>
        <taxon>Symbiodinium</taxon>
    </lineage>
</organism>
<dbReference type="EMBL" id="CAJNJA010016177">
    <property type="protein sequence ID" value="CAE7376164.1"/>
    <property type="molecule type" value="Genomic_DNA"/>
</dbReference>
<dbReference type="Proteomes" id="UP000601435">
    <property type="component" value="Unassembled WGS sequence"/>
</dbReference>
<evidence type="ECO:0000313" key="3">
    <source>
        <dbReference type="Proteomes" id="UP000601435"/>
    </source>
</evidence>
<evidence type="ECO:0000256" key="1">
    <source>
        <dbReference type="SAM" id="MobiDB-lite"/>
    </source>
</evidence>
<feature type="compositionally biased region" description="Low complexity" evidence="1">
    <location>
        <begin position="1"/>
        <end position="13"/>
    </location>
</feature>
<proteinExistence type="predicted"/>
<comment type="caution">
    <text evidence="2">The sequence shown here is derived from an EMBL/GenBank/DDBJ whole genome shotgun (WGS) entry which is preliminary data.</text>
</comment>
<feature type="region of interest" description="Disordered" evidence="1">
    <location>
        <begin position="1"/>
        <end position="43"/>
    </location>
</feature>
<keyword evidence="3" id="KW-1185">Reference proteome</keyword>
<sequence length="106" mass="11786">DTNTTQKTNATAKMEGRELKSPPSGLTQPSPPPSKRMKGKKGKAQYLEPTIVPDFSIMPPIQDAEQALCDPQGLVRTCASRISLFLQRVQRQLDRIEGLEHKTVEE</sequence>
<protein>
    <submittedName>
        <fullName evidence="2">Abhd12 protein</fullName>
    </submittedName>
</protein>
<feature type="non-terminal residue" evidence="2">
    <location>
        <position position="106"/>
    </location>
</feature>
<accession>A0A812QI24</accession>
<name>A0A812QI24_9DINO</name>